<evidence type="ECO:0000313" key="2">
    <source>
        <dbReference type="Proteomes" id="UP000316437"/>
    </source>
</evidence>
<dbReference type="InterPro" id="IPR038707">
    <property type="entry name" value="TraQ_sf"/>
</dbReference>
<dbReference type="Proteomes" id="UP000316437">
    <property type="component" value="Unassembled WGS sequence"/>
</dbReference>
<keyword evidence="2" id="KW-1185">Reference proteome</keyword>
<dbReference type="RefSeq" id="WP_142015031.1">
    <property type="nucleotide sequence ID" value="NZ_VFPD01000001.1"/>
</dbReference>
<accession>A0A543EHH8</accession>
<dbReference type="Gene3D" id="2.60.40.2410">
    <property type="entry name" value="Uncharacterised protein PF12988, DUF3872"/>
    <property type="match status" value="1"/>
</dbReference>
<sequence>MKKLINITRCASGILYTFAVLFLIECSLSSCADHELEITRNFPFEIAVMPVQKGIAIGETVEIRCTIATSGNYTGTHYSIRYFQSDGKGSLRIFDNPALIPNDTYPLQEKEFRLYYTSESTVSQSFDIWISDNMGNEQKHSFQFNPQNAGTL</sequence>
<dbReference type="AlphaFoldDB" id="A0A543EHH8"/>
<comment type="caution">
    <text evidence="1">The sequence shown here is derived from an EMBL/GenBank/DDBJ whole genome shotgun (WGS) entry which is preliminary data.</text>
</comment>
<name>A0A543EHH8_9FLAO</name>
<reference evidence="1 2" key="1">
    <citation type="submission" date="2019-06" db="EMBL/GenBank/DDBJ databases">
        <title>Sorghum-associated microbial communities from plants grown in Nebraska, USA.</title>
        <authorList>
            <person name="Schachtman D."/>
        </authorList>
    </citation>
    <scope>NUCLEOTIDE SEQUENCE [LARGE SCALE GENOMIC DNA]</scope>
    <source>
        <strain evidence="1 2">110</strain>
    </source>
</reference>
<organism evidence="1 2">
    <name type="scientific">Chryseobacterium aquifrigidense</name>
    <dbReference type="NCBI Taxonomy" id="558021"/>
    <lineage>
        <taxon>Bacteria</taxon>
        <taxon>Pseudomonadati</taxon>
        <taxon>Bacteroidota</taxon>
        <taxon>Flavobacteriia</taxon>
        <taxon>Flavobacteriales</taxon>
        <taxon>Weeksellaceae</taxon>
        <taxon>Chryseobacterium group</taxon>
        <taxon>Chryseobacterium</taxon>
    </lineage>
</organism>
<gene>
    <name evidence="1" type="ORF">FB551_0702</name>
</gene>
<proteinExistence type="predicted"/>
<protein>
    <submittedName>
        <fullName evidence="1">Uncharacterized protein DUF3872</fullName>
    </submittedName>
</protein>
<dbReference type="EMBL" id="VFPD01000001">
    <property type="protein sequence ID" value="TQM21021.1"/>
    <property type="molecule type" value="Genomic_DNA"/>
</dbReference>
<evidence type="ECO:0000313" key="1">
    <source>
        <dbReference type="EMBL" id="TQM21021.1"/>
    </source>
</evidence>
<dbReference type="Pfam" id="PF12988">
    <property type="entry name" value="TraQ_transposon"/>
    <property type="match status" value="1"/>
</dbReference>
<dbReference type="InterPro" id="IPR024355">
    <property type="entry name" value="TraQ_bacteroidetes"/>
</dbReference>